<sequence>MKVKVLCSLQRLRGFPRSHVFPHSEKINRVGGCNLVSGSPVSQQTECLSQHTEEMGGGESKPESPVLDEPWRQINWDDKQHDVQFLNDYAPQTDVEQLRILLHGPIGAGKSSFVNSVKTVLEGKMCRKAPVAKSVSSYTKEYKTYKVQKGSRNTFFSFVLNDTMGLKYGSYKERRIHVKDIKRVMKGQVKDGYVFNPESKISKDDRFYNASPTPDDKVHVLVCVIDASTLPALKKENFEAIQEIRDEAGDRGIPHVTILTKIDEAFPEIHKDLKNVYRSKALKKRMEQFSADVGFPLNCIFPVKNYHSEINLNSDNDILILNALRNIINIGEERLSNRDE</sequence>
<reference evidence="1" key="1">
    <citation type="submission" date="2022-04" db="EMBL/GenBank/DDBJ databases">
        <title>Jade perch genome.</title>
        <authorList>
            <person name="Chao B."/>
        </authorList>
    </citation>
    <scope>NUCLEOTIDE SEQUENCE</scope>
    <source>
        <strain evidence="1">CB-2022</strain>
    </source>
</reference>
<proteinExistence type="predicted"/>
<evidence type="ECO:0000313" key="2">
    <source>
        <dbReference type="Proteomes" id="UP000831701"/>
    </source>
</evidence>
<name>A0ACB8WAE6_9TELE</name>
<keyword evidence="2" id="KW-1185">Reference proteome</keyword>
<dbReference type="Proteomes" id="UP000831701">
    <property type="component" value="Chromosome 13"/>
</dbReference>
<comment type="caution">
    <text evidence="1">The sequence shown here is derived from an EMBL/GenBank/DDBJ whole genome shotgun (WGS) entry which is preliminary data.</text>
</comment>
<evidence type="ECO:0000313" key="1">
    <source>
        <dbReference type="EMBL" id="KAI3364686.1"/>
    </source>
</evidence>
<accession>A0ACB8WAE6</accession>
<dbReference type="EMBL" id="CM041543">
    <property type="protein sequence ID" value="KAI3364686.1"/>
    <property type="molecule type" value="Genomic_DNA"/>
</dbReference>
<protein>
    <submittedName>
        <fullName evidence="1">Uncharacterized protein</fullName>
    </submittedName>
</protein>
<organism evidence="1 2">
    <name type="scientific">Scortum barcoo</name>
    <name type="common">barcoo grunter</name>
    <dbReference type="NCBI Taxonomy" id="214431"/>
    <lineage>
        <taxon>Eukaryota</taxon>
        <taxon>Metazoa</taxon>
        <taxon>Chordata</taxon>
        <taxon>Craniata</taxon>
        <taxon>Vertebrata</taxon>
        <taxon>Euteleostomi</taxon>
        <taxon>Actinopterygii</taxon>
        <taxon>Neopterygii</taxon>
        <taxon>Teleostei</taxon>
        <taxon>Neoteleostei</taxon>
        <taxon>Acanthomorphata</taxon>
        <taxon>Eupercaria</taxon>
        <taxon>Centrarchiformes</taxon>
        <taxon>Terapontoidei</taxon>
        <taxon>Terapontidae</taxon>
        <taxon>Scortum</taxon>
    </lineage>
</organism>
<gene>
    <name evidence="1" type="ORF">L3Q82_011456</name>
</gene>